<organism evidence="8 9">
    <name type="scientific">Helianthus annuus</name>
    <name type="common">Common sunflower</name>
    <dbReference type="NCBI Taxonomy" id="4232"/>
    <lineage>
        <taxon>Eukaryota</taxon>
        <taxon>Viridiplantae</taxon>
        <taxon>Streptophyta</taxon>
        <taxon>Embryophyta</taxon>
        <taxon>Tracheophyta</taxon>
        <taxon>Spermatophyta</taxon>
        <taxon>Magnoliopsida</taxon>
        <taxon>eudicotyledons</taxon>
        <taxon>Gunneridae</taxon>
        <taxon>Pentapetalae</taxon>
        <taxon>asterids</taxon>
        <taxon>campanulids</taxon>
        <taxon>Asterales</taxon>
        <taxon>Asteraceae</taxon>
        <taxon>Asteroideae</taxon>
        <taxon>Heliantheae alliance</taxon>
        <taxon>Heliantheae</taxon>
        <taxon>Helianthus</taxon>
    </lineage>
</organism>
<dbReference type="GO" id="GO:0005506">
    <property type="term" value="F:iron ion binding"/>
    <property type="evidence" value="ECO:0007669"/>
    <property type="project" value="InterPro"/>
</dbReference>
<reference evidence="7" key="3">
    <citation type="submission" date="2020-06" db="EMBL/GenBank/DDBJ databases">
        <title>Helianthus annuus Genome sequencing and assembly Release 2.</title>
        <authorList>
            <person name="Gouzy J."/>
            <person name="Langlade N."/>
            <person name="Munos S."/>
        </authorList>
    </citation>
    <scope>NUCLEOTIDE SEQUENCE</scope>
    <source>
        <tissue evidence="7">Leaves</tissue>
    </source>
</reference>
<protein>
    <submittedName>
        <fullName evidence="7">Geraniol 8-hydroxylase</fullName>
        <ecNumber evidence="7">1.14.14.83</ecNumber>
    </submittedName>
    <submittedName>
        <fullName evidence="8">Putative cytochrome P450, family 76, subfamily C, polypeptide 1</fullName>
    </submittedName>
</protein>
<dbReference type="SUPFAM" id="SSF48264">
    <property type="entry name" value="Cytochrome P450"/>
    <property type="match status" value="1"/>
</dbReference>
<keyword evidence="4 5" id="KW-0408">Iron</keyword>
<sequence>MDYTTIFIFLSIFISFYTFITKSGHRKSTVAAPPPPPPGPYPLPIIGNIFKLGDKPHHSLAALSKTYGPLMSLKLGSTTMTVISSHKTAQEFFLKHDMSFSSRSIPHAATAHNRHEISMVWLPVGDQWRRLRRISKEHLFSVRQLDASQNLRKKKVHELLDYVHGCLESAKPVNVGQTATTTTLNILSNFIFSTDIAQYDSLSSQDFKDLVWGLMEVGGTPNLADFFPVLRPFDPQGLRKQACYYTGKLMAIFDQHISARIEARTKGLVDHGEGSSSKDLTDLLLDISQNEESSISIDDIRSLLFDMFLAGTDTTSSTLEWAMAELIHNPAKMSKARSELMEILGDENKSVEESDIPRLPYLQAIVKETLRLHPPVTFLVPHKAITDVEIQGYMVRKDSQVLCNLWVMGQDPNVWSNPQRFDPERFLETGIDYKGHDFELIPFGAGRRICPGLPLAHRLLHVMLGSLIYKFEWKIDGGLSPQDMDMSDKFGFTLHKNLPLMAIPVKV</sequence>
<dbReference type="Pfam" id="PF00067">
    <property type="entry name" value="p450"/>
    <property type="match status" value="1"/>
</dbReference>
<dbReference type="AlphaFoldDB" id="A0A251RT26"/>
<keyword evidence="5 6" id="KW-0349">Heme</keyword>
<evidence type="ECO:0000313" key="8">
    <source>
        <dbReference type="EMBL" id="OTF87014.1"/>
    </source>
</evidence>
<dbReference type="EMBL" id="MNCJ02000332">
    <property type="protein sequence ID" value="KAF5756836.1"/>
    <property type="molecule type" value="Genomic_DNA"/>
</dbReference>
<name>A0A251RT26_HELAN</name>
<dbReference type="OMA" id="CAMCFDL"/>
<dbReference type="PRINTS" id="PR00385">
    <property type="entry name" value="P450"/>
</dbReference>
<dbReference type="InParanoid" id="A0A251RT26"/>
<evidence type="ECO:0000313" key="7">
    <source>
        <dbReference type="EMBL" id="KAF5756836.1"/>
    </source>
</evidence>
<dbReference type="Gramene" id="mRNA:HanXRQr2_Chr17g0819521">
    <property type="protein sequence ID" value="mRNA:HanXRQr2_Chr17g0819521"/>
    <property type="gene ID" value="HanXRQr2_Chr17g0819521"/>
</dbReference>
<evidence type="ECO:0000256" key="2">
    <source>
        <dbReference type="ARBA" id="ARBA00022723"/>
    </source>
</evidence>
<proteinExistence type="inferred from homology"/>
<dbReference type="InterPro" id="IPR001128">
    <property type="entry name" value="Cyt_P450"/>
</dbReference>
<feature type="binding site" description="axial binding residue" evidence="5">
    <location>
        <position position="450"/>
    </location>
    <ligand>
        <name>heme</name>
        <dbReference type="ChEBI" id="CHEBI:30413"/>
    </ligand>
    <ligandPart>
        <name>Fe</name>
        <dbReference type="ChEBI" id="CHEBI:18248"/>
    </ligandPart>
</feature>
<reference evidence="7 9" key="1">
    <citation type="journal article" date="2017" name="Nature">
        <title>The sunflower genome provides insights into oil metabolism, flowering and Asterid evolution.</title>
        <authorList>
            <person name="Badouin H."/>
            <person name="Gouzy J."/>
            <person name="Grassa C.J."/>
            <person name="Murat F."/>
            <person name="Staton S.E."/>
            <person name="Cottret L."/>
            <person name="Lelandais-Briere C."/>
            <person name="Owens G.L."/>
            <person name="Carrere S."/>
            <person name="Mayjonade B."/>
            <person name="Legrand L."/>
            <person name="Gill N."/>
            <person name="Kane N.C."/>
            <person name="Bowers J.E."/>
            <person name="Hubner S."/>
            <person name="Bellec A."/>
            <person name="Berard A."/>
            <person name="Berges H."/>
            <person name="Blanchet N."/>
            <person name="Boniface M.C."/>
            <person name="Brunel D."/>
            <person name="Catrice O."/>
            <person name="Chaidir N."/>
            <person name="Claudel C."/>
            <person name="Donnadieu C."/>
            <person name="Faraut T."/>
            <person name="Fievet G."/>
            <person name="Helmstetter N."/>
            <person name="King M."/>
            <person name="Knapp S.J."/>
            <person name="Lai Z."/>
            <person name="Le Paslier M.C."/>
            <person name="Lippi Y."/>
            <person name="Lorenzon L."/>
            <person name="Mandel J.R."/>
            <person name="Marage G."/>
            <person name="Marchand G."/>
            <person name="Marquand E."/>
            <person name="Bret-Mestries E."/>
            <person name="Morien E."/>
            <person name="Nambeesan S."/>
            <person name="Nguyen T."/>
            <person name="Pegot-Espagnet P."/>
            <person name="Pouilly N."/>
            <person name="Raftis F."/>
            <person name="Sallet E."/>
            <person name="Schiex T."/>
            <person name="Thomas J."/>
            <person name="Vandecasteele C."/>
            <person name="Vares D."/>
            <person name="Vear F."/>
            <person name="Vautrin S."/>
            <person name="Crespi M."/>
            <person name="Mangin B."/>
            <person name="Burke J.M."/>
            <person name="Salse J."/>
            <person name="Munos S."/>
            <person name="Vincourt P."/>
            <person name="Rieseberg L.H."/>
            <person name="Langlade N.B."/>
        </authorList>
    </citation>
    <scope>NUCLEOTIDE SEQUENCE [LARGE SCALE GENOMIC DNA]</scope>
    <source>
        <strain evidence="9">cv. SF193</strain>
        <tissue evidence="7">Leaves</tissue>
    </source>
</reference>
<evidence type="ECO:0000256" key="6">
    <source>
        <dbReference type="RuleBase" id="RU000461"/>
    </source>
</evidence>
<keyword evidence="6" id="KW-0503">Monooxygenase</keyword>
<dbReference type="InterPro" id="IPR017972">
    <property type="entry name" value="Cyt_P450_CS"/>
</dbReference>
<evidence type="ECO:0000256" key="5">
    <source>
        <dbReference type="PIRSR" id="PIRSR602401-1"/>
    </source>
</evidence>
<dbReference type="STRING" id="4232.A0A251RT26"/>
<reference evidence="8" key="2">
    <citation type="submission" date="2017-02" db="EMBL/GenBank/DDBJ databases">
        <title>Sunflower complete genome.</title>
        <authorList>
            <person name="Langlade N."/>
            <person name="Munos S."/>
        </authorList>
    </citation>
    <scope>NUCLEOTIDE SEQUENCE [LARGE SCALE GENOMIC DNA]</scope>
    <source>
        <tissue evidence="8">Leaves</tissue>
    </source>
</reference>
<evidence type="ECO:0000256" key="3">
    <source>
        <dbReference type="ARBA" id="ARBA00023002"/>
    </source>
</evidence>
<gene>
    <name evidence="8" type="primary">CYP76C1</name>
    <name evidence="8" type="ORF">HannXRQ_Chr17g0557091</name>
    <name evidence="7" type="ORF">HanXRQr2_Chr17g0819521</name>
</gene>
<dbReference type="Gene3D" id="1.10.630.10">
    <property type="entry name" value="Cytochrome P450"/>
    <property type="match status" value="1"/>
</dbReference>
<evidence type="ECO:0000313" key="9">
    <source>
        <dbReference type="Proteomes" id="UP000215914"/>
    </source>
</evidence>
<keyword evidence="9" id="KW-1185">Reference proteome</keyword>
<dbReference type="OrthoDB" id="2789670at2759"/>
<dbReference type="GO" id="GO:0102811">
    <property type="term" value="F:geraniol 10-hydroxylase activity"/>
    <property type="evidence" value="ECO:0007669"/>
    <property type="project" value="UniProtKB-EC"/>
</dbReference>
<evidence type="ECO:0000256" key="4">
    <source>
        <dbReference type="ARBA" id="ARBA00023004"/>
    </source>
</evidence>
<evidence type="ECO:0000256" key="1">
    <source>
        <dbReference type="ARBA" id="ARBA00010617"/>
    </source>
</evidence>
<dbReference type="InterPro" id="IPR002401">
    <property type="entry name" value="Cyt_P450_E_grp-I"/>
</dbReference>
<comment type="cofactor">
    <cofactor evidence="5">
        <name>heme</name>
        <dbReference type="ChEBI" id="CHEBI:30413"/>
    </cofactor>
</comment>
<dbReference type="InterPro" id="IPR036396">
    <property type="entry name" value="Cyt_P450_sf"/>
</dbReference>
<dbReference type="EC" id="1.14.14.83" evidence="7"/>
<dbReference type="CDD" id="cd11073">
    <property type="entry name" value="CYP76-like"/>
    <property type="match status" value="1"/>
</dbReference>
<dbReference type="FunCoup" id="A0A251RT26">
    <property type="interactions" value="628"/>
</dbReference>
<keyword evidence="3 6" id="KW-0560">Oxidoreductase</keyword>
<keyword evidence="2 5" id="KW-0479">Metal-binding</keyword>
<dbReference type="PANTHER" id="PTHR47950">
    <property type="entry name" value="CYTOCHROME P450, FAMILY 76, SUBFAMILY C, POLYPEPTIDE 5-RELATED"/>
    <property type="match status" value="1"/>
</dbReference>
<dbReference type="GO" id="GO:0016491">
    <property type="term" value="F:oxidoreductase activity"/>
    <property type="evidence" value="ECO:0000318"/>
    <property type="project" value="GO_Central"/>
</dbReference>
<accession>A0A251RT26</accession>
<dbReference type="PROSITE" id="PS00086">
    <property type="entry name" value="CYTOCHROME_P450"/>
    <property type="match status" value="1"/>
</dbReference>
<comment type="similarity">
    <text evidence="1 6">Belongs to the cytochrome P450 family.</text>
</comment>
<dbReference type="FunFam" id="1.10.630.10:FF:000007">
    <property type="entry name" value="Cytochrome P450 76C4"/>
    <property type="match status" value="1"/>
</dbReference>
<dbReference type="Proteomes" id="UP000215914">
    <property type="component" value="Chromosome 17"/>
</dbReference>
<dbReference type="EMBL" id="CM007906">
    <property type="protein sequence ID" value="OTF87014.1"/>
    <property type="molecule type" value="Genomic_DNA"/>
</dbReference>
<dbReference type="GO" id="GO:0020037">
    <property type="term" value="F:heme binding"/>
    <property type="evidence" value="ECO:0007669"/>
    <property type="project" value="InterPro"/>
</dbReference>
<dbReference type="PRINTS" id="PR00463">
    <property type="entry name" value="EP450I"/>
</dbReference>
<dbReference type="PANTHER" id="PTHR47950:SF48">
    <property type="entry name" value="CYTOCHROME P450 FAMILY PROTEIN, EXPRESSED"/>
    <property type="match status" value="1"/>
</dbReference>